<protein>
    <recommendedName>
        <fullName evidence="8">Glycine--tRNA ligase</fullName>
        <ecNumber evidence="8">6.1.1.14</ecNumber>
    </recommendedName>
    <alternativeName>
        <fullName evidence="8">Glycyl-tRNA synthetase</fullName>
        <shortName evidence="8">GlyRS</shortName>
    </alternativeName>
</protein>
<dbReference type="SUPFAM" id="SSF52954">
    <property type="entry name" value="Class II aaRS ABD-related"/>
    <property type="match status" value="1"/>
</dbReference>
<dbReference type="CDD" id="cd00858">
    <property type="entry name" value="GlyRS_anticodon"/>
    <property type="match status" value="1"/>
</dbReference>
<evidence type="ECO:0000256" key="6">
    <source>
        <dbReference type="ARBA" id="ARBA00022917"/>
    </source>
</evidence>
<dbReference type="PANTHER" id="PTHR10745">
    <property type="entry name" value="GLYCYL-TRNA SYNTHETASE/DNA POLYMERASE SUBUNIT GAMMA-2"/>
    <property type="match status" value="1"/>
</dbReference>
<dbReference type="CDD" id="cd00774">
    <property type="entry name" value="GlyRS-like_core"/>
    <property type="match status" value="1"/>
</dbReference>
<name>R4UL03_9MOLU</name>
<dbReference type="PANTHER" id="PTHR10745:SF8">
    <property type="entry name" value="DNA POLYMERASE SUBUNIT GAMMA-2, MITOCHONDRIAL"/>
    <property type="match status" value="1"/>
</dbReference>
<evidence type="ECO:0000259" key="9">
    <source>
        <dbReference type="PROSITE" id="PS50862"/>
    </source>
</evidence>
<keyword evidence="2 8" id="KW-0963">Cytoplasm</keyword>
<dbReference type="GO" id="GO:0005829">
    <property type="term" value="C:cytosol"/>
    <property type="evidence" value="ECO:0007669"/>
    <property type="project" value="UniProtKB-ARBA"/>
</dbReference>
<dbReference type="GO" id="GO:0004820">
    <property type="term" value="F:glycine-tRNA ligase activity"/>
    <property type="evidence" value="ECO:0007669"/>
    <property type="project" value="UniProtKB-UniRule"/>
</dbReference>
<keyword evidence="5 8" id="KW-0067">ATP-binding</keyword>
<evidence type="ECO:0000256" key="8">
    <source>
        <dbReference type="HAMAP-Rule" id="MF_00253"/>
    </source>
</evidence>
<feature type="binding site" evidence="8">
    <location>
        <begin position="210"/>
        <end position="215"/>
    </location>
    <ligand>
        <name>ATP</name>
        <dbReference type="ChEBI" id="CHEBI:30616"/>
    </ligand>
</feature>
<dbReference type="FunFam" id="3.40.50.800:FF:000002">
    <property type="entry name" value="Glycine--tRNA ligase"/>
    <property type="match status" value="1"/>
</dbReference>
<dbReference type="GO" id="GO:0006426">
    <property type="term" value="P:glycyl-tRNA aminoacylation"/>
    <property type="evidence" value="ECO:0007669"/>
    <property type="project" value="UniProtKB-UniRule"/>
</dbReference>
<dbReference type="Pfam" id="PF00587">
    <property type="entry name" value="tRNA-synt_2b"/>
    <property type="match status" value="1"/>
</dbReference>
<proteinExistence type="inferred from homology"/>
<dbReference type="KEGG" id="ssyr:SSYRP_v1c03470"/>
<dbReference type="Gene3D" id="3.40.50.800">
    <property type="entry name" value="Anticodon-binding domain"/>
    <property type="match status" value="1"/>
</dbReference>
<feature type="binding site" evidence="8">
    <location>
        <begin position="284"/>
        <end position="285"/>
    </location>
    <ligand>
        <name>ATP</name>
        <dbReference type="ChEBI" id="CHEBI:30616"/>
    </ligand>
</feature>
<dbReference type="HAMAP" id="MF_00253_B">
    <property type="entry name" value="Gly_tRNA_synth_B"/>
    <property type="match status" value="1"/>
</dbReference>
<dbReference type="EMBL" id="CP005078">
    <property type="protein sequence ID" value="AGM25941.1"/>
    <property type="molecule type" value="Genomic_DNA"/>
</dbReference>
<comment type="subunit">
    <text evidence="8">Homodimer.</text>
</comment>
<dbReference type="InterPro" id="IPR002315">
    <property type="entry name" value="tRNA-synt_gly"/>
</dbReference>
<evidence type="ECO:0000313" key="11">
    <source>
        <dbReference type="Proteomes" id="UP000013963"/>
    </source>
</evidence>
<dbReference type="OrthoDB" id="9760853at2"/>
<dbReference type="PROSITE" id="PS50862">
    <property type="entry name" value="AA_TRNA_LIGASE_II"/>
    <property type="match status" value="1"/>
</dbReference>
<keyword evidence="4 8" id="KW-0547">Nucleotide-binding</keyword>
<reference evidence="10 11" key="1">
    <citation type="journal article" date="2013" name="Genome Biol. Evol.">
        <title>Complete genomes of two dipteran-associated spiroplasmas provided insights into the origin, dynamics, and impacts of viral invasion in spiroplasma.</title>
        <authorList>
            <person name="Ku C."/>
            <person name="Lo W.S."/>
            <person name="Chen L.L."/>
            <person name="Kuo C.H."/>
        </authorList>
    </citation>
    <scope>NUCLEOTIDE SEQUENCE [LARGE SCALE GENOMIC DNA]</scope>
    <source>
        <strain evidence="10">EA-1</strain>
    </source>
</reference>
<keyword evidence="6 8" id="KW-0648">Protein biosynthesis</keyword>
<gene>
    <name evidence="10" type="primary">glyS</name>
    <name evidence="8" type="synonym">glyQS</name>
    <name evidence="10" type="ORF">SSYRP_v1c03470</name>
</gene>
<dbReference type="EC" id="6.1.1.14" evidence="8"/>
<dbReference type="HOGENOM" id="CLU_015515_2_0_14"/>
<evidence type="ECO:0000256" key="1">
    <source>
        <dbReference type="ARBA" id="ARBA00008226"/>
    </source>
</evidence>
<dbReference type="GO" id="GO:0070062">
    <property type="term" value="C:extracellular exosome"/>
    <property type="evidence" value="ECO:0007669"/>
    <property type="project" value="UniProtKB-ARBA"/>
</dbReference>
<dbReference type="GO" id="GO:1990742">
    <property type="term" value="C:microvesicle"/>
    <property type="evidence" value="ECO:0007669"/>
    <property type="project" value="UniProtKB-ARBA"/>
</dbReference>
<dbReference type="eggNOG" id="COG0423">
    <property type="taxonomic scope" value="Bacteria"/>
</dbReference>
<dbReference type="RefSeq" id="WP_016340590.1">
    <property type="nucleotide sequence ID" value="NC_021284.1"/>
</dbReference>
<evidence type="ECO:0000313" key="10">
    <source>
        <dbReference type="EMBL" id="AGM25941.1"/>
    </source>
</evidence>
<comment type="similarity">
    <text evidence="1 8">Belongs to the class-II aminoacyl-tRNA synthetase family.</text>
</comment>
<evidence type="ECO:0000256" key="7">
    <source>
        <dbReference type="ARBA" id="ARBA00023146"/>
    </source>
</evidence>
<dbReference type="InterPro" id="IPR004154">
    <property type="entry name" value="Anticodon-bd"/>
</dbReference>
<dbReference type="GO" id="GO:0015966">
    <property type="term" value="P:diadenosine tetraphosphate biosynthetic process"/>
    <property type="evidence" value="ECO:0007669"/>
    <property type="project" value="UniProtKB-ARBA"/>
</dbReference>
<dbReference type="PATRIC" id="fig|1276229.3.peg.344"/>
<feature type="binding site" evidence="8">
    <location>
        <begin position="328"/>
        <end position="331"/>
    </location>
    <ligand>
        <name>ATP</name>
        <dbReference type="ChEBI" id="CHEBI:30616"/>
    </ligand>
</feature>
<dbReference type="InterPro" id="IPR027031">
    <property type="entry name" value="Gly-tRNA_synthase/POLG2"/>
</dbReference>
<feature type="domain" description="Aminoacyl-transfer RNA synthetases class-II family profile" evidence="9">
    <location>
        <begin position="146"/>
        <end position="363"/>
    </location>
</feature>
<dbReference type="GO" id="GO:0004081">
    <property type="term" value="F:bis(5'-nucleosyl)-tetraphosphatase (asymmetrical) activity"/>
    <property type="evidence" value="ECO:0007669"/>
    <property type="project" value="UniProtKB-ARBA"/>
</dbReference>
<evidence type="ECO:0000256" key="2">
    <source>
        <dbReference type="ARBA" id="ARBA00022490"/>
    </source>
</evidence>
<dbReference type="InterPro" id="IPR022961">
    <property type="entry name" value="Gly_tRNA_ligase_bac"/>
</dbReference>
<dbReference type="InterPro" id="IPR033731">
    <property type="entry name" value="GlyRS-like_core"/>
</dbReference>
<sequence length="455" mass="52680">MKYSLEEVVNHLKTQGFVFPGSEIYGGLANAWDFGPLGIEIIRKLKNLWWKFFVTKSKYNVGLDSAILMNNNVWKASGHLGNFSDPLLDCKKCQTRMRADKLIEEKYPNINCGGWDNKQLTDFINNEQIACPHCGAHDFTDIRQFQLMFQTNQGVLQDEKSIVYLRPETAQGIFVNFKNIQRSLRKKLPFGVGQIGKSFRNEITPGNFIFRTREFEQMELEFFYDPADQTDWFSYWVQQVKIFLTTIGLKSENYVLREHDPKELAHYAKRTIDIEYKFSFGQGELWGIADRGDFDLKSHSDYSHQNLSYLNPETNEKIIPHVIEPSVGVGRLLLALLADSYEVEKIGENDSRVVLKLSPLLTPYQIAVIPLSKQLNEQAYQLYETLLNDFDCTYDETGNIGKRYRRQDAIGTPYCITYDFDSLTDNAVTIRDRDTMEQIRLAISELPAYLKEHLK</sequence>
<dbReference type="GO" id="GO:0005524">
    <property type="term" value="F:ATP binding"/>
    <property type="evidence" value="ECO:0007669"/>
    <property type="project" value="UniProtKB-UniRule"/>
</dbReference>
<keyword evidence="7 8" id="KW-0030">Aminoacyl-tRNA synthetase</keyword>
<dbReference type="Pfam" id="PF03129">
    <property type="entry name" value="HGTP_anticodon"/>
    <property type="match status" value="1"/>
</dbReference>
<dbReference type="Gene3D" id="3.30.930.10">
    <property type="entry name" value="Bira Bifunctional Protein, Domain 2"/>
    <property type="match status" value="1"/>
</dbReference>
<dbReference type="InterPro" id="IPR002314">
    <property type="entry name" value="aa-tRNA-synt_IIb"/>
</dbReference>
<dbReference type="InterPro" id="IPR006195">
    <property type="entry name" value="aa-tRNA-synth_II"/>
</dbReference>
<comment type="function">
    <text evidence="8">Catalyzes the attachment of glycine to tRNA(Gly).</text>
</comment>
<evidence type="ECO:0000256" key="5">
    <source>
        <dbReference type="ARBA" id="ARBA00022840"/>
    </source>
</evidence>
<feature type="binding site" evidence="8">
    <location>
        <position position="98"/>
    </location>
    <ligand>
        <name>substrate</name>
    </ligand>
</feature>
<dbReference type="InterPro" id="IPR036621">
    <property type="entry name" value="Anticodon-bd_dom_sf"/>
</dbReference>
<feature type="binding site" evidence="8">
    <location>
        <begin position="200"/>
        <end position="202"/>
    </location>
    <ligand>
        <name>ATP</name>
        <dbReference type="ChEBI" id="CHEBI:30616"/>
    </ligand>
</feature>
<dbReference type="PRINTS" id="PR01043">
    <property type="entry name" value="TRNASYNTHGLY"/>
</dbReference>
<evidence type="ECO:0000256" key="3">
    <source>
        <dbReference type="ARBA" id="ARBA00022598"/>
    </source>
</evidence>
<keyword evidence="3 8" id="KW-0436">Ligase</keyword>
<dbReference type="SUPFAM" id="SSF55681">
    <property type="entry name" value="Class II aaRS and biotin synthetases"/>
    <property type="match status" value="1"/>
</dbReference>
<organism evidence="10 11">
    <name type="scientific">Spiroplasma syrphidicola EA-1</name>
    <dbReference type="NCBI Taxonomy" id="1276229"/>
    <lineage>
        <taxon>Bacteria</taxon>
        <taxon>Bacillati</taxon>
        <taxon>Mycoplasmatota</taxon>
        <taxon>Mollicutes</taxon>
        <taxon>Entomoplasmatales</taxon>
        <taxon>Spiroplasmataceae</taxon>
        <taxon>Spiroplasma</taxon>
    </lineage>
</organism>
<comment type="catalytic activity">
    <reaction evidence="8">
        <text>tRNA(Gly) + glycine + ATP = glycyl-tRNA(Gly) + AMP + diphosphate</text>
        <dbReference type="Rhea" id="RHEA:16013"/>
        <dbReference type="Rhea" id="RHEA-COMP:9664"/>
        <dbReference type="Rhea" id="RHEA-COMP:9683"/>
        <dbReference type="ChEBI" id="CHEBI:30616"/>
        <dbReference type="ChEBI" id="CHEBI:33019"/>
        <dbReference type="ChEBI" id="CHEBI:57305"/>
        <dbReference type="ChEBI" id="CHEBI:78442"/>
        <dbReference type="ChEBI" id="CHEBI:78522"/>
        <dbReference type="ChEBI" id="CHEBI:456215"/>
        <dbReference type="EC" id="6.1.1.14"/>
    </reaction>
</comment>
<dbReference type="NCBIfam" id="NF003211">
    <property type="entry name" value="PRK04173.1"/>
    <property type="match status" value="1"/>
</dbReference>
<dbReference type="STRING" id="1276229.SSYRP_v1c03470"/>
<keyword evidence="11" id="KW-1185">Reference proteome</keyword>
<dbReference type="Proteomes" id="UP000013963">
    <property type="component" value="Chromosome"/>
</dbReference>
<evidence type="ECO:0000256" key="4">
    <source>
        <dbReference type="ARBA" id="ARBA00022741"/>
    </source>
</evidence>
<comment type="subcellular location">
    <subcellularLocation>
        <location evidence="8">Cytoplasm</location>
    </subcellularLocation>
</comment>
<dbReference type="AlphaFoldDB" id="R4UL03"/>
<dbReference type="NCBIfam" id="TIGR00389">
    <property type="entry name" value="glyS_dimeric"/>
    <property type="match status" value="1"/>
</dbReference>
<dbReference type="InterPro" id="IPR045864">
    <property type="entry name" value="aa-tRNA-synth_II/BPL/LPL"/>
</dbReference>
<feature type="binding site" evidence="8">
    <location>
        <begin position="324"/>
        <end position="328"/>
    </location>
    <ligand>
        <name>substrate</name>
    </ligand>
</feature>
<feature type="binding site" evidence="8">
    <location>
        <position position="168"/>
    </location>
    <ligand>
        <name>substrate</name>
    </ligand>
</feature>
<accession>R4UL03</accession>
<feature type="binding site" evidence="8">
    <location>
        <begin position="215"/>
        <end position="219"/>
    </location>
    <ligand>
        <name>substrate</name>
    </ligand>
</feature>